<dbReference type="RefSeq" id="WP_323377230.1">
    <property type="nucleotide sequence ID" value="NZ_WEGJ01000003.1"/>
</dbReference>
<keyword evidence="3 12" id="KW-0808">Transferase</keyword>
<keyword evidence="10" id="KW-0812">Transmembrane</keyword>
<feature type="transmembrane region" description="Helical" evidence="10">
    <location>
        <begin position="301"/>
        <end position="322"/>
    </location>
</feature>
<dbReference type="GO" id="GO:0005524">
    <property type="term" value="F:ATP binding"/>
    <property type="evidence" value="ECO:0007669"/>
    <property type="project" value="UniProtKB-UniRule"/>
</dbReference>
<dbReference type="CDD" id="cd14014">
    <property type="entry name" value="STKc_PknB_like"/>
    <property type="match status" value="1"/>
</dbReference>
<dbReference type="InterPro" id="IPR000719">
    <property type="entry name" value="Prot_kinase_dom"/>
</dbReference>
<evidence type="ECO:0000256" key="5">
    <source>
        <dbReference type="ARBA" id="ARBA00022777"/>
    </source>
</evidence>
<evidence type="ECO:0000256" key="3">
    <source>
        <dbReference type="ARBA" id="ARBA00022679"/>
    </source>
</evidence>
<comment type="catalytic activity">
    <reaction evidence="8">
        <text>L-seryl-[protein] + ATP = O-phospho-L-seryl-[protein] + ADP + H(+)</text>
        <dbReference type="Rhea" id="RHEA:17989"/>
        <dbReference type="Rhea" id="RHEA-COMP:9863"/>
        <dbReference type="Rhea" id="RHEA-COMP:11604"/>
        <dbReference type="ChEBI" id="CHEBI:15378"/>
        <dbReference type="ChEBI" id="CHEBI:29999"/>
        <dbReference type="ChEBI" id="CHEBI:30616"/>
        <dbReference type="ChEBI" id="CHEBI:83421"/>
        <dbReference type="ChEBI" id="CHEBI:456216"/>
        <dbReference type="EC" id="2.7.11.1"/>
    </reaction>
</comment>
<dbReference type="InterPro" id="IPR011009">
    <property type="entry name" value="Kinase-like_dom_sf"/>
</dbReference>
<keyword evidence="2" id="KW-0723">Serine/threonine-protein kinase</keyword>
<dbReference type="PROSITE" id="PS00107">
    <property type="entry name" value="PROTEIN_KINASE_ATP"/>
    <property type="match status" value="1"/>
</dbReference>
<feature type="binding site" evidence="9">
    <location>
        <position position="39"/>
    </location>
    <ligand>
        <name>ATP</name>
        <dbReference type="ChEBI" id="CHEBI:30616"/>
    </ligand>
</feature>
<evidence type="ECO:0000256" key="2">
    <source>
        <dbReference type="ARBA" id="ARBA00022527"/>
    </source>
</evidence>
<dbReference type="FunFam" id="3.30.200.20:FF:000035">
    <property type="entry name" value="Serine/threonine protein kinase Stk1"/>
    <property type="match status" value="1"/>
</dbReference>
<gene>
    <name evidence="12" type="primary">pknD_6</name>
    <name evidence="12" type="ORF">SRB5_14620</name>
</gene>
<keyword evidence="13" id="KW-1185">Reference proteome</keyword>
<dbReference type="EMBL" id="WEGJ01000003">
    <property type="protein sequence ID" value="MQY11346.1"/>
    <property type="molecule type" value="Genomic_DNA"/>
</dbReference>
<dbReference type="InterPro" id="IPR008271">
    <property type="entry name" value="Ser/Thr_kinase_AS"/>
</dbReference>
<dbReference type="SMART" id="SM00220">
    <property type="entry name" value="S_TKc"/>
    <property type="match status" value="1"/>
</dbReference>
<organism evidence="12 13">
    <name type="scientific">Streptomyces smaragdinus</name>
    <dbReference type="NCBI Taxonomy" id="2585196"/>
    <lineage>
        <taxon>Bacteria</taxon>
        <taxon>Bacillati</taxon>
        <taxon>Actinomycetota</taxon>
        <taxon>Actinomycetes</taxon>
        <taxon>Kitasatosporales</taxon>
        <taxon>Streptomycetaceae</taxon>
        <taxon>Streptomyces</taxon>
    </lineage>
</organism>
<sequence>MRDELLGGRYRLIRQLGEGGMGQVWEARDESLDRPVAVKVISLLAGNGPESAEARARFLREARLTAALQHPGIVTIHDLGETERAGATVPFLVMELVRGEGLDVLLRRGEVTLRDAAHWGAQVADALGAAHEAGVMHRDIKPSNILVTPSGLVKVLDFGIARAVDEGTGTAATRITRTGYIVGSPPYMAPEQARGNPEPRSDLYALGCVLYELITGELPFEAADAVGYITAHLDEMEPRPGSVKYGIPTEWDMVVLKLMRKDPARRYADAAAVARALRELDRSPEDAPVRRAPRGALAAKVVRPLSALCSVGLVVMFVSAMGFLDEDGAPTGLIAANMALLIALMLALNAGTMLLSLRKSAGRTVLAVAGTVVALQGASFSLQAMMTGADVTSADGTASTLVFVIAPVTAVAAVAMVITALHPSTRARLLGET</sequence>
<dbReference type="InterPro" id="IPR017441">
    <property type="entry name" value="Protein_kinase_ATP_BS"/>
</dbReference>
<feature type="domain" description="Protein kinase" evidence="11">
    <location>
        <begin position="10"/>
        <end position="278"/>
    </location>
</feature>
<evidence type="ECO:0000256" key="9">
    <source>
        <dbReference type="PROSITE-ProRule" id="PRU10141"/>
    </source>
</evidence>
<evidence type="ECO:0000256" key="1">
    <source>
        <dbReference type="ARBA" id="ARBA00012513"/>
    </source>
</evidence>
<proteinExistence type="predicted"/>
<evidence type="ECO:0000256" key="6">
    <source>
        <dbReference type="ARBA" id="ARBA00022840"/>
    </source>
</evidence>
<dbReference type="Gene3D" id="1.10.510.10">
    <property type="entry name" value="Transferase(Phosphotransferase) domain 1"/>
    <property type="match status" value="1"/>
</dbReference>
<evidence type="ECO:0000259" key="11">
    <source>
        <dbReference type="PROSITE" id="PS50011"/>
    </source>
</evidence>
<evidence type="ECO:0000313" key="13">
    <source>
        <dbReference type="Proteomes" id="UP000466345"/>
    </source>
</evidence>
<reference evidence="12 13" key="1">
    <citation type="submission" date="2019-10" db="EMBL/GenBank/DDBJ databases">
        <title>Streptomyces smaragdinus sp. nov. and Streptomyces fabii sp. nov., isolated from the gut of fungus growing-termite Macrotermes natalensis.</title>
        <authorList>
            <person name="Schwitalla J."/>
            <person name="Benndorf R."/>
            <person name="Martin K."/>
            <person name="De Beer W."/>
            <person name="Kaster A.-K."/>
            <person name="Vollmers J."/>
            <person name="Poulsen M."/>
            <person name="Beemelmanns C."/>
        </authorList>
    </citation>
    <scope>NUCLEOTIDE SEQUENCE [LARGE SCALE GENOMIC DNA]</scope>
    <source>
        <strain evidence="12 13">RB5</strain>
    </source>
</reference>
<dbReference type="GO" id="GO:0045717">
    <property type="term" value="P:negative regulation of fatty acid biosynthetic process"/>
    <property type="evidence" value="ECO:0007669"/>
    <property type="project" value="UniProtKB-ARBA"/>
</dbReference>
<dbReference type="EC" id="2.7.11.1" evidence="1"/>
<evidence type="ECO:0000256" key="8">
    <source>
        <dbReference type="ARBA" id="ARBA00048679"/>
    </source>
</evidence>
<dbReference type="Gene3D" id="3.30.200.20">
    <property type="entry name" value="Phosphorylase Kinase, domain 1"/>
    <property type="match status" value="1"/>
</dbReference>
<feature type="transmembrane region" description="Helical" evidence="10">
    <location>
        <begin position="398"/>
        <end position="421"/>
    </location>
</feature>
<evidence type="ECO:0000313" key="12">
    <source>
        <dbReference type="EMBL" id="MQY11346.1"/>
    </source>
</evidence>
<comment type="caution">
    <text evidence="12">The sequence shown here is derived from an EMBL/GenBank/DDBJ whole genome shotgun (WGS) entry which is preliminary data.</text>
</comment>
<dbReference type="SUPFAM" id="SSF56112">
    <property type="entry name" value="Protein kinase-like (PK-like)"/>
    <property type="match status" value="1"/>
</dbReference>
<dbReference type="PANTHER" id="PTHR43289">
    <property type="entry name" value="MITOGEN-ACTIVATED PROTEIN KINASE KINASE KINASE 20-RELATED"/>
    <property type="match status" value="1"/>
</dbReference>
<dbReference type="FunFam" id="1.10.510.10:FF:000021">
    <property type="entry name" value="Serine/threonine protein kinase"/>
    <property type="match status" value="1"/>
</dbReference>
<dbReference type="GO" id="GO:0004674">
    <property type="term" value="F:protein serine/threonine kinase activity"/>
    <property type="evidence" value="ECO:0007669"/>
    <property type="project" value="UniProtKB-KW"/>
</dbReference>
<dbReference type="PROSITE" id="PS00108">
    <property type="entry name" value="PROTEIN_KINASE_ST"/>
    <property type="match status" value="1"/>
</dbReference>
<keyword evidence="5 12" id="KW-0418">Kinase</keyword>
<accession>A0A7K0CD96</accession>
<feature type="transmembrane region" description="Helical" evidence="10">
    <location>
        <begin position="334"/>
        <end position="357"/>
    </location>
</feature>
<dbReference type="Proteomes" id="UP000466345">
    <property type="component" value="Unassembled WGS sequence"/>
</dbReference>
<evidence type="ECO:0000256" key="7">
    <source>
        <dbReference type="ARBA" id="ARBA00047899"/>
    </source>
</evidence>
<dbReference type="Pfam" id="PF00069">
    <property type="entry name" value="Pkinase"/>
    <property type="match status" value="1"/>
</dbReference>
<keyword evidence="4 9" id="KW-0547">Nucleotide-binding</keyword>
<dbReference type="AlphaFoldDB" id="A0A7K0CD96"/>
<evidence type="ECO:0000256" key="10">
    <source>
        <dbReference type="SAM" id="Phobius"/>
    </source>
</evidence>
<comment type="catalytic activity">
    <reaction evidence="7">
        <text>L-threonyl-[protein] + ATP = O-phospho-L-threonyl-[protein] + ADP + H(+)</text>
        <dbReference type="Rhea" id="RHEA:46608"/>
        <dbReference type="Rhea" id="RHEA-COMP:11060"/>
        <dbReference type="Rhea" id="RHEA-COMP:11605"/>
        <dbReference type="ChEBI" id="CHEBI:15378"/>
        <dbReference type="ChEBI" id="CHEBI:30013"/>
        <dbReference type="ChEBI" id="CHEBI:30616"/>
        <dbReference type="ChEBI" id="CHEBI:61977"/>
        <dbReference type="ChEBI" id="CHEBI:456216"/>
        <dbReference type="EC" id="2.7.11.1"/>
    </reaction>
</comment>
<name>A0A7K0CD96_9ACTN</name>
<evidence type="ECO:0000256" key="4">
    <source>
        <dbReference type="ARBA" id="ARBA00022741"/>
    </source>
</evidence>
<keyword evidence="10" id="KW-1133">Transmembrane helix</keyword>
<feature type="transmembrane region" description="Helical" evidence="10">
    <location>
        <begin position="364"/>
        <end position="386"/>
    </location>
</feature>
<dbReference type="PANTHER" id="PTHR43289:SF6">
    <property type="entry name" value="SERINE_THREONINE-PROTEIN KINASE NEKL-3"/>
    <property type="match status" value="1"/>
</dbReference>
<dbReference type="PROSITE" id="PS50011">
    <property type="entry name" value="PROTEIN_KINASE_DOM"/>
    <property type="match status" value="1"/>
</dbReference>
<keyword evidence="10" id="KW-0472">Membrane</keyword>
<protein>
    <recommendedName>
        <fullName evidence="1">non-specific serine/threonine protein kinase</fullName>
        <ecNumber evidence="1">2.7.11.1</ecNumber>
    </recommendedName>
</protein>
<keyword evidence="6 9" id="KW-0067">ATP-binding</keyword>